<organism evidence="1 2">
    <name type="scientific">Pan troglodytes</name>
    <name type="common">Chimpanzee</name>
    <dbReference type="NCBI Taxonomy" id="9598"/>
    <lineage>
        <taxon>Eukaryota</taxon>
        <taxon>Metazoa</taxon>
        <taxon>Chordata</taxon>
        <taxon>Craniata</taxon>
        <taxon>Vertebrata</taxon>
        <taxon>Euteleostomi</taxon>
        <taxon>Mammalia</taxon>
        <taxon>Eutheria</taxon>
        <taxon>Euarchontoglires</taxon>
        <taxon>Primates</taxon>
        <taxon>Haplorrhini</taxon>
        <taxon>Catarrhini</taxon>
        <taxon>Hominidae</taxon>
        <taxon>Pan</taxon>
    </lineage>
</organism>
<dbReference type="AlphaFoldDB" id="A0A2J8M1J9"/>
<sequence length="46" mass="4633">MGCKGDASGACAAGALPVTGTQGWREEASWTKRGFGAQGDLVPLSH</sequence>
<evidence type="ECO:0000313" key="2">
    <source>
        <dbReference type="Proteomes" id="UP000236370"/>
    </source>
</evidence>
<dbReference type="EMBL" id="NBAG03000272">
    <property type="protein sequence ID" value="PNI53369.1"/>
    <property type="molecule type" value="Genomic_DNA"/>
</dbReference>
<gene>
    <name evidence="1" type="ORF">CK820_G0024205</name>
</gene>
<accession>A0A2J8M1J9</accession>
<proteinExistence type="predicted"/>
<reference evidence="1 2" key="1">
    <citation type="submission" date="2017-12" db="EMBL/GenBank/DDBJ databases">
        <title>High-resolution comparative analysis of great ape genomes.</title>
        <authorList>
            <person name="Pollen A."/>
            <person name="Hastie A."/>
            <person name="Hormozdiari F."/>
            <person name="Dougherty M."/>
            <person name="Liu R."/>
            <person name="Chaisson M."/>
            <person name="Hoppe E."/>
            <person name="Hill C."/>
            <person name="Pang A."/>
            <person name="Hillier L."/>
            <person name="Baker C."/>
            <person name="Armstrong J."/>
            <person name="Shendure J."/>
            <person name="Paten B."/>
            <person name="Wilson R."/>
            <person name="Chao H."/>
            <person name="Schneider V."/>
            <person name="Ventura M."/>
            <person name="Kronenberg Z."/>
            <person name="Murali S."/>
            <person name="Gordon D."/>
            <person name="Cantsilieris S."/>
            <person name="Munson K."/>
            <person name="Nelson B."/>
            <person name="Raja A."/>
            <person name="Underwood J."/>
            <person name="Diekhans M."/>
            <person name="Fiddes I."/>
            <person name="Haussler D."/>
            <person name="Eichler E."/>
        </authorList>
    </citation>
    <scope>NUCLEOTIDE SEQUENCE [LARGE SCALE GENOMIC DNA]</scope>
    <source>
        <strain evidence="1">Yerkes chimp pedigree #C0471</strain>
    </source>
</reference>
<evidence type="ECO:0000313" key="1">
    <source>
        <dbReference type="EMBL" id="PNI53369.1"/>
    </source>
</evidence>
<comment type="caution">
    <text evidence="1">The sequence shown here is derived from an EMBL/GenBank/DDBJ whole genome shotgun (WGS) entry which is preliminary data.</text>
</comment>
<name>A0A2J8M1J9_PANTR</name>
<protein>
    <submittedName>
        <fullName evidence="1">UGGT1 isoform 2</fullName>
    </submittedName>
</protein>
<dbReference type="Proteomes" id="UP000236370">
    <property type="component" value="Unassembled WGS sequence"/>
</dbReference>